<dbReference type="InterPro" id="IPR036691">
    <property type="entry name" value="Endo/exonu/phosph_ase_sf"/>
</dbReference>
<feature type="compositionally biased region" description="Basic residues" evidence="1">
    <location>
        <begin position="86"/>
        <end position="100"/>
    </location>
</feature>
<keyword evidence="4" id="KW-1185">Reference proteome</keyword>
<evidence type="ECO:0000313" key="3">
    <source>
        <dbReference type="EMBL" id="KAH6598464.1"/>
    </source>
</evidence>
<dbReference type="Pfam" id="PF00078">
    <property type="entry name" value="RVT_1"/>
    <property type="match status" value="1"/>
</dbReference>
<evidence type="ECO:0000256" key="1">
    <source>
        <dbReference type="SAM" id="MobiDB-lite"/>
    </source>
</evidence>
<gene>
    <name evidence="3" type="ORF">BASA50_003504</name>
</gene>
<dbReference type="Gene3D" id="3.60.10.10">
    <property type="entry name" value="Endonuclease/exonuclease/phosphatase"/>
    <property type="match status" value="1"/>
</dbReference>
<comment type="caution">
    <text evidence="3">The sequence shown here is derived from an EMBL/GenBank/DDBJ whole genome shotgun (WGS) entry which is preliminary data.</text>
</comment>
<protein>
    <recommendedName>
        <fullName evidence="2">Reverse transcriptase domain-containing protein</fullName>
    </recommendedName>
</protein>
<feature type="region of interest" description="Disordered" evidence="1">
    <location>
        <begin position="86"/>
        <end position="113"/>
    </location>
</feature>
<dbReference type="Proteomes" id="UP001648503">
    <property type="component" value="Unassembled WGS sequence"/>
</dbReference>
<proteinExistence type="predicted"/>
<reference evidence="3 4" key="1">
    <citation type="submission" date="2021-02" db="EMBL/GenBank/DDBJ databases">
        <title>Variation within the Batrachochytrium salamandrivorans European outbreak.</title>
        <authorList>
            <person name="Kelly M."/>
            <person name="Pasmans F."/>
            <person name="Shea T.P."/>
            <person name="Munoz J.F."/>
            <person name="Carranza S."/>
            <person name="Cuomo C.A."/>
            <person name="Martel A."/>
        </authorList>
    </citation>
    <scope>NUCLEOTIDE SEQUENCE [LARGE SCALE GENOMIC DNA]</scope>
    <source>
        <strain evidence="3 4">AMFP18/2</strain>
    </source>
</reference>
<dbReference type="SUPFAM" id="SSF56672">
    <property type="entry name" value="DNA/RNA polymerases"/>
    <property type="match status" value="1"/>
</dbReference>
<dbReference type="SUPFAM" id="SSF56219">
    <property type="entry name" value="DNase I-like"/>
    <property type="match status" value="1"/>
</dbReference>
<dbReference type="PANTHER" id="PTHR47027:SF20">
    <property type="entry name" value="REVERSE TRANSCRIPTASE-LIKE PROTEIN WITH RNA-DIRECTED DNA POLYMERASE DOMAIN"/>
    <property type="match status" value="1"/>
</dbReference>
<organism evidence="3 4">
    <name type="scientific">Batrachochytrium salamandrivorans</name>
    <dbReference type="NCBI Taxonomy" id="1357716"/>
    <lineage>
        <taxon>Eukaryota</taxon>
        <taxon>Fungi</taxon>
        <taxon>Fungi incertae sedis</taxon>
        <taxon>Chytridiomycota</taxon>
        <taxon>Chytridiomycota incertae sedis</taxon>
        <taxon>Chytridiomycetes</taxon>
        <taxon>Rhizophydiales</taxon>
        <taxon>Rhizophydiales incertae sedis</taxon>
        <taxon>Batrachochytrium</taxon>
    </lineage>
</organism>
<dbReference type="PANTHER" id="PTHR47027">
    <property type="entry name" value="REVERSE TRANSCRIPTASE DOMAIN-CONTAINING PROTEIN"/>
    <property type="match status" value="1"/>
</dbReference>
<sequence length="1188" mass="131905">MANSDISVPSVDHRQEPSLSTTLSIYGLAVISITYLRSILALILGHQMEHVSKIDRRTTKHGARFRITVPEDRQRNIIQRLERQSKQTHWRIRQNYRHRRPDQTRPTAPPPPLSRQILAVNVANISNKRPAIRHIVRNTRLWAISETCITSSKFRFTVPGFDVIQHPATGPGRRGIALGIPSCFDGHEHGSAVGTMILAKAPNFTPECLWIVGSVYVGHSGVTTKYSRREAFASIRQSLDRVVPFDNNHPVLIFGDWNTDPQRLQRIVHSWGHGLTVMQFSGSQITRLSTVHGRRHSSIDHFVCNALARALLTSPRVDRQTAVINHFVIRTSIRADAQGQPPVPRAPTISRHHCLEATDRIATSNYWDVLADGATDNTDTDTDIHQLTSQFLESANSVADNLGLRLSPPATRSNRRLLSGTTKRAILASNTARQAFIAAATHTNPDPHADNLDRAVSDGRTDLVFSAARAMSGNSSRSAAVTPLYNSNGIVQYDPTSILRVMQCHYGSLAADTTGHSLDLQYWHDRQPIQVSPNTPLIRNSDILDQDFSWNQIAAALLQMSPRKAPGDDGITTAFYQAALYMPANTQEGVPPTPFARALLRVCGQVFASATIPRAWLCASIVSIDKKDGDPLNPGDKRGIALINVGLKLVCKVLQMRIERFVETNNLLSYKQAGFRKREECVGQVVSLVDIILRRQNAGLNTHVLFIDVRKAFNTAPVGALLWKLQNMEFPRRTLAFLKALYTSSSARARAGSLLSDPFPVQRGVRQGCPLSGLLFNLFINDILDGVAPITVPGLHQDTNPIRGLMYADDVAVFADSEQSLLTVSIAVEQWANCPLGIRLHGQLVSRVESYKYLGVLIDSKLDHSAWFKQKRSALEHTISALHPVLANHQLTVNYRSRIFSAVVMGKAYYGFELVGGNKSYLAPLQTTINKGIRLFIGARLSTAIGPLLVETGIGSLLTRPLVSRVRLLERSVTKKTPINAICSGTDNDVFTLNVQGQLVRSQRWFWSRRTKQLYKNRYWLTPQVRPKTVKQRHSFALMETLRTCGDSASLQKYVTRQLLDTSGFFKDPSSDQSRAHGTRYLMLARMDALWTARKAIQIGILVDTHPFSVDHCILCDQQLLSTSIAHLVVECEQVTGHRIQSGLVPAIQKSRLRLLGRALDPGVENVYTWLCGGVLNGEADLDQLLVG</sequence>
<name>A0ABQ8FIV3_9FUNG</name>
<dbReference type="CDD" id="cd01650">
    <property type="entry name" value="RT_nLTR_like"/>
    <property type="match status" value="1"/>
</dbReference>
<evidence type="ECO:0000259" key="2">
    <source>
        <dbReference type="PROSITE" id="PS50878"/>
    </source>
</evidence>
<evidence type="ECO:0000313" key="4">
    <source>
        <dbReference type="Proteomes" id="UP001648503"/>
    </source>
</evidence>
<feature type="domain" description="Reverse transcriptase" evidence="2">
    <location>
        <begin position="605"/>
        <end position="858"/>
    </location>
</feature>
<dbReference type="PROSITE" id="PS50878">
    <property type="entry name" value="RT_POL"/>
    <property type="match status" value="1"/>
</dbReference>
<dbReference type="InterPro" id="IPR000477">
    <property type="entry name" value="RT_dom"/>
</dbReference>
<dbReference type="EMBL" id="JAFCIX010000102">
    <property type="protein sequence ID" value="KAH6598464.1"/>
    <property type="molecule type" value="Genomic_DNA"/>
</dbReference>
<accession>A0ABQ8FIV3</accession>
<dbReference type="InterPro" id="IPR043502">
    <property type="entry name" value="DNA/RNA_pol_sf"/>
</dbReference>